<dbReference type="OrthoDB" id="282344at2"/>
<reference evidence="1 2" key="1">
    <citation type="submission" date="2018-12" db="EMBL/GenBank/DDBJ databases">
        <authorList>
            <person name="Toschakov S.V."/>
        </authorList>
    </citation>
    <scope>NUCLEOTIDE SEQUENCE [LARGE SCALE GENOMIC DNA]</scope>
    <source>
        <strain evidence="1 2">GM2012</strain>
    </source>
</reference>
<accession>A0A432MJ23</accession>
<reference evidence="1 2" key="2">
    <citation type="submission" date="2019-01" db="EMBL/GenBank/DDBJ databases">
        <title>Tautonia sociabilis, a novel thermotolerant planctomycete of Isosphaeraceae family, isolated from a 4000 m deep subterranean habitat.</title>
        <authorList>
            <person name="Kovaleva O.L."/>
            <person name="Elcheninov A.G."/>
            <person name="Van Heerden E."/>
            <person name="Toshchakov S.V."/>
            <person name="Novikov A."/>
            <person name="Bonch-Osmolovskaya E.A."/>
            <person name="Kublanov I.V."/>
        </authorList>
    </citation>
    <scope>NUCLEOTIDE SEQUENCE [LARGE SCALE GENOMIC DNA]</scope>
    <source>
        <strain evidence="1 2">GM2012</strain>
    </source>
</reference>
<sequence>MPVDQSVESPVRVISDADDLAEARLGAVGFIFHGTVPEPDGPRKAVRATTNLLHFARCPKLDRGQNDPDQIWFRTIRVAKRHLDEVVGAGRWKWCKHCQQEVTQRLLNE</sequence>
<protein>
    <submittedName>
        <fullName evidence="1">Uncharacterized protein</fullName>
    </submittedName>
</protein>
<organism evidence="1 2">
    <name type="scientific">Tautonia sociabilis</name>
    <dbReference type="NCBI Taxonomy" id="2080755"/>
    <lineage>
        <taxon>Bacteria</taxon>
        <taxon>Pseudomonadati</taxon>
        <taxon>Planctomycetota</taxon>
        <taxon>Planctomycetia</taxon>
        <taxon>Isosphaerales</taxon>
        <taxon>Isosphaeraceae</taxon>
        <taxon>Tautonia</taxon>
    </lineage>
</organism>
<dbReference type="AlphaFoldDB" id="A0A432MJ23"/>
<keyword evidence="2" id="KW-1185">Reference proteome</keyword>
<name>A0A432MJ23_9BACT</name>
<proteinExistence type="predicted"/>
<evidence type="ECO:0000313" key="2">
    <source>
        <dbReference type="Proteomes" id="UP000280296"/>
    </source>
</evidence>
<dbReference type="Proteomes" id="UP000280296">
    <property type="component" value="Unassembled WGS sequence"/>
</dbReference>
<dbReference type="EMBL" id="RYZH01000024">
    <property type="protein sequence ID" value="RUL87230.1"/>
    <property type="molecule type" value="Genomic_DNA"/>
</dbReference>
<evidence type="ECO:0000313" key="1">
    <source>
        <dbReference type="EMBL" id="RUL87230.1"/>
    </source>
</evidence>
<dbReference type="RefSeq" id="WP_126725957.1">
    <property type="nucleotide sequence ID" value="NZ_RYZH01000024.1"/>
</dbReference>
<comment type="caution">
    <text evidence="1">The sequence shown here is derived from an EMBL/GenBank/DDBJ whole genome shotgun (WGS) entry which is preliminary data.</text>
</comment>
<gene>
    <name evidence="1" type="ORF">TsocGM_13470</name>
</gene>